<feature type="compositionally biased region" description="Low complexity" evidence="1">
    <location>
        <begin position="138"/>
        <end position="151"/>
    </location>
</feature>
<dbReference type="Proteomes" id="UP000008064">
    <property type="component" value="Unassembled WGS sequence"/>
</dbReference>
<evidence type="ECO:0000313" key="2">
    <source>
        <dbReference type="EMBL" id="EGO25611.1"/>
    </source>
</evidence>
<feature type="compositionally biased region" description="Pro residues" evidence="1">
    <location>
        <begin position="48"/>
        <end position="58"/>
    </location>
</feature>
<sequence>MPAQQSSSSSSLATLSSSSSSLVKAKKRRWTREQLLKSLEILGTLSAPLPPELPPSPPSSRSNSPAPHASKRKLDSAQDPTQSKRARVTTLPDKPPQFHHHHHYHHQPPQRIRSPNPVPNYNLRSEPSEDGELREETTATTTSSSRGTVSVSTVLSTLVPIRRPRRGRPPNSVFDEIHDKYHQYGRMLKYSGDARFWSTYPATHKEYRPLANPPPPNSPYHKYGGLIARLELADALVCFTYSIWSRDYSRRSCFRETWATIEAFLGWCKHKWMAEDTIGDREKALLGLIWMIEGFIHGRKFQYAAKLTIDPEMDRVWSKMRAEMATLAKEVEISPSTVTPGQLPLGSQPTPPMLPSPASIAPSNSANSTPINNRASGTPSTASNTGNPSVPPRPVYTGPLALPAHLLPQLPNCADGSPPTPEMVAAAAKATTTFGPVFTFGLKEQSGGIVAAAYCMEQCQRVLNLPTMARHYPATFARMMGTSLAAHEEHEPDIEDEEGELFWPGQCITGEGIGWVCLMGKAMIKEFGRDIGYRGLEGVVPKPKPEEQGAEAEDKPAESAAGTPAITVPQVPGPIPAPALVQR</sequence>
<dbReference type="AlphaFoldDB" id="F8NTD9"/>
<feature type="region of interest" description="Disordered" evidence="1">
    <location>
        <begin position="1"/>
        <end position="30"/>
    </location>
</feature>
<feature type="compositionally biased region" description="Low complexity" evidence="1">
    <location>
        <begin position="59"/>
        <end position="68"/>
    </location>
</feature>
<proteinExistence type="predicted"/>
<organism>
    <name type="scientific">Serpula lacrymans var. lacrymans (strain S7.9)</name>
    <name type="common">Dry rot fungus</name>
    <dbReference type="NCBI Taxonomy" id="578457"/>
    <lineage>
        <taxon>Eukaryota</taxon>
        <taxon>Fungi</taxon>
        <taxon>Dikarya</taxon>
        <taxon>Basidiomycota</taxon>
        <taxon>Agaricomycotina</taxon>
        <taxon>Agaricomycetes</taxon>
        <taxon>Agaricomycetidae</taxon>
        <taxon>Boletales</taxon>
        <taxon>Coniophorineae</taxon>
        <taxon>Serpulaceae</taxon>
        <taxon>Serpula</taxon>
    </lineage>
</organism>
<name>F8NTD9_SERL9</name>
<feature type="compositionally biased region" description="Basic residues" evidence="1">
    <location>
        <begin position="97"/>
        <end position="108"/>
    </location>
</feature>
<feature type="compositionally biased region" description="Low complexity" evidence="1">
    <location>
        <begin position="356"/>
        <end position="368"/>
    </location>
</feature>
<dbReference type="EMBL" id="GL945433">
    <property type="protein sequence ID" value="EGO25611.1"/>
    <property type="molecule type" value="Genomic_DNA"/>
</dbReference>
<feature type="region of interest" description="Disordered" evidence="1">
    <location>
        <begin position="333"/>
        <end position="397"/>
    </location>
</feature>
<dbReference type="KEGG" id="sla:SERLADRAFT_437341"/>
<feature type="compositionally biased region" description="Polar residues" evidence="1">
    <location>
        <begin position="369"/>
        <end position="388"/>
    </location>
</feature>
<feature type="region of interest" description="Disordered" evidence="1">
    <location>
        <begin position="539"/>
        <end position="583"/>
    </location>
</feature>
<reference evidence="2" key="1">
    <citation type="submission" date="2011-04" db="EMBL/GenBank/DDBJ databases">
        <title>Evolution of plant cell wall degrading machinery underlies the functional diversity of forest fungi.</title>
        <authorList>
            <consortium name="US DOE Joint Genome Institute (JGI-PGF)"/>
            <person name="Eastwood D.C."/>
            <person name="Floudas D."/>
            <person name="Binder M."/>
            <person name="Majcherczyk A."/>
            <person name="Schneider P."/>
            <person name="Aerts A."/>
            <person name="Asiegbu F.O."/>
            <person name="Baker S.E."/>
            <person name="Barry K."/>
            <person name="Bendiksby M."/>
            <person name="Blumentritt M."/>
            <person name="Coutinho P.M."/>
            <person name="Cullen D."/>
            <person name="Cullen D."/>
            <person name="Gathman A."/>
            <person name="Goodell B."/>
            <person name="Henrissat B."/>
            <person name="Ihrmark K."/>
            <person name="Kauserud H."/>
            <person name="Kohler A."/>
            <person name="LaButti K."/>
            <person name="Lapidus A."/>
            <person name="Lavin J.L."/>
            <person name="Lee Y.-H."/>
            <person name="Lindquist E."/>
            <person name="Lilly W."/>
            <person name="Lucas S."/>
            <person name="Morin E."/>
            <person name="Murat C."/>
            <person name="Oguiza J.A."/>
            <person name="Park J."/>
            <person name="Pisabarro A.G."/>
            <person name="Riley R."/>
            <person name="Rosling A."/>
            <person name="Salamov A."/>
            <person name="Schmidt O."/>
            <person name="Schmutz J."/>
            <person name="Skrede I."/>
            <person name="Stenlid J."/>
            <person name="Wiebenga A."/>
            <person name="Xie X."/>
            <person name="Kues U."/>
            <person name="Hibbett D.S."/>
            <person name="Hoffmeister D."/>
            <person name="Hogberg N."/>
            <person name="Martin F."/>
            <person name="Grigoriev I.V."/>
            <person name="Watkinson S.C."/>
        </authorList>
    </citation>
    <scope>NUCLEOTIDE SEQUENCE</scope>
    <source>
        <strain evidence="2">S7.9</strain>
    </source>
</reference>
<dbReference type="RefSeq" id="XP_007317733.1">
    <property type="nucleotide sequence ID" value="XM_007317671.1"/>
</dbReference>
<feature type="compositionally biased region" description="Basic and acidic residues" evidence="1">
    <location>
        <begin position="543"/>
        <end position="557"/>
    </location>
</feature>
<evidence type="ECO:0000256" key="1">
    <source>
        <dbReference type="SAM" id="MobiDB-lite"/>
    </source>
</evidence>
<feature type="compositionally biased region" description="Low complexity" evidence="1">
    <location>
        <begin position="1"/>
        <end position="22"/>
    </location>
</feature>
<dbReference type="OrthoDB" id="3238644at2759"/>
<feature type="compositionally biased region" description="Polar residues" evidence="1">
    <location>
        <begin position="334"/>
        <end position="348"/>
    </location>
</feature>
<dbReference type="HOGENOM" id="CLU_510926_0_0_1"/>
<accession>F8NTD9</accession>
<dbReference type="GeneID" id="18814838"/>
<protein>
    <submittedName>
        <fullName evidence="2">Uncharacterized protein</fullName>
    </submittedName>
</protein>
<gene>
    <name evidence="2" type="ORF">SERLADRAFT_437341</name>
</gene>
<feature type="region of interest" description="Disordered" evidence="1">
    <location>
        <begin position="43"/>
        <end position="151"/>
    </location>
</feature>